<dbReference type="PANTHER" id="PTHR30137">
    <property type="entry name" value="LUCIFERASE-LIKE MONOOXYGENASE"/>
    <property type="match status" value="1"/>
</dbReference>
<dbReference type="RefSeq" id="WP_205009304.1">
    <property type="nucleotide sequence ID" value="NZ_JAFBEH010000011.1"/>
</dbReference>
<dbReference type="NCBIfam" id="TIGR03558">
    <property type="entry name" value="oxido_grp_1"/>
    <property type="match status" value="1"/>
</dbReference>
<organism evidence="3 4">
    <name type="scientific">Streptococcus loxodontisalivarius</name>
    <dbReference type="NCBI Taxonomy" id="1349415"/>
    <lineage>
        <taxon>Bacteria</taxon>
        <taxon>Bacillati</taxon>
        <taxon>Bacillota</taxon>
        <taxon>Bacilli</taxon>
        <taxon>Lactobacillales</taxon>
        <taxon>Streptococcaceae</taxon>
        <taxon>Streptococcus</taxon>
    </lineage>
</organism>
<evidence type="ECO:0000313" key="4">
    <source>
        <dbReference type="Proteomes" id="UP000697472"/>
    </source>
</evidence>
<reference evidence="3 4" key="1">
    <citation type="submission" date="2021-01" db="EMBL/GenBank/DDBJ databases">
        <title>Genomic Encyclopedia of Type Strains, Phase IV (KMG-IV): sequencing the most valuable type-strain genomes for metagenomic binning, comparative biology and taxonomic classification.</title>
        <authorList>
            <person name="Goeker M."/>
        </authorList>
    </citation>
    <scope>NUCLEOTIDE SEQUENCE [LARGE SCALE GENOMIC DNA]</scope>
    <source>
        <strain evidence="3 4">DSM 27382</strain>
    </source>
</reference>
<evidence type="ECO:0000313" key="3">
    <source>
        <dbReference type="EMBL" id="MBM7642462.1"/>
    </source>
</evidence>
<feature type="domain" description="Luciferase-like" evidence="2">
    <location>
        <begin position="15"/>
        <end position="312"/>
    </location>
</feature>
<accession>A0ABS2PR01</accession>
<dbReference type="InterPro" id="IPR011251">
    <property type="entry name" value="Luciferase-like_dom"/>
</dbReference>
<dbReference type="InterPro" id="IPR036661">
    <property type="entry name" value="Luciferase-like_sf"/>
</dbReference>
<proteinExistence type="predicted"/>
<comment type="caution">
    <text evidence="3">The sequence shown here is derived from an EMBL/GenBank/DDBJ whole genome shotgun (WGS) entry which is preliminary data.</text>
</comment>
<dbReference type="Proteomes" id="UP000697472">
    <property type="component" value="Unassembled WGS sequence"/>
</dbReference>
<dbReference type="Gene3D" id="3.20.20.30">
    <property type="entry name" value="Luciferase-like domain"/>
    <property type="match status" value="1"/>
</dbReference>
<evidence type="ECO:0000256" key="1">
    <source>
        <dbReference type="ARBA" id="ARBA00007789"/>
    </source>
</evidence>
<sequence length="348" mass="39085">MKLSVLNLVPLRQGQNFKDAMDAMVRLAQKVEDLGYERYWIAEHHNMKSIASSATQLLIQHTLANTDKIRVGSGGVMLPNHSPYLIAEQYGTLETLYPNRLDLGLGRAPGTDMETARALRRSDDLNPHFADDLAELAGYFKDSNPVHAYPAAGMDLPFYILGSSTDSAYLAAELGLPYVFASHFAPRMMEEAVAIYRRNFKASEHLDKPYVILGANAVMADTDEEARRLATTQLQSFLGIVTGSPVGLRPPLDKEADVWKDYIAAHKVPHFGPIAFERDDIVNRERYIVEEMSRVSLIGSPETVKLELERLKEQVDFDELIINSYIYDEEAQHHSYDLLAQTVQKMNA</sequence>
<keyword evidence="4" id="KW-1185">Reference proteome</keyword>
<dbReference type="PANTHER" id="PTHR30137:SF6">
    <property type="entry name" value="LUCIFERASE-LIKE MONOOXYGENASE"/>
    <property type="match status" value="1"/>
</dbReference>
<dbReference type="SUPFAM" id="SSF51679">
    <property type="entry name" value="Bacterial luciferase-like"/>
    <property type="match status" value="1"/>
</dbReference>
<name>A0ABS2PR01_9STRE</name>
<gene>
    <name evidence="3" type="ORF">JOC28_000759</name>
</gene>
<protein>
    <submittedName>
        <fullName evidence="3">Luciferase family oxidoreductase group 1</fullName>
    </submittedName>
</protein>
<comment type="similarity">
    <text evidence="1">To bacterial alkanal monooxygenase alpha and beta chains.</text>
</comment>
<evidence type="ECO:0000259" key="2">
    <source>
        <dbReference type="Pfam" id="PF00296"/>
    </source>
</evidence>
<dbReference type="EMBL" id="JAFBEH010000011">
    <property type="protein sequence ID" value="MBM7642462.1"/>
    <property type="molecule type" value="Genomic_DNA"/>
</dbReference>
<dbReference type="InterPro" id="IPR019949">
    <property type="entry name" value="CmoO-like"/>
</dbReference>
<dbReference type="Pfam" id="PF00296">
    <property type="entry name" value="Bac_luciferase"/>
    <property type="match status" value="1"/>
</dbReference>
<dbReference type="InterPro" id="IPR050766">
    <property type="entry name" value="Bact_Lucif_Oxidored"/>
</dbReference>